<dbReference type="GO" id="GO:0005524">
    <property type="term" value="F:ATP binding"/>
    <property type="evidence" value="ECO:0007669"/>
    <property type="project" value="InterPro"/>
</dbReference>
<dbReference type="Pfam" id="PF13304">
    <property type="entry name" value="AAA_21"/>
    <property type="match status" value="1"/>
</dbReference>
<dbReference type="Gene3D" id="3.40.50.300">
    <property type="entry name" value="P-loop containing nucleotide triphosphate hydrolases"/>
    <property type="match status" value="1"/>
</dbReference>
<dbReference type="EMBL" id="FUYS01000021">
    <property type="protein sequence ID" value="SKB98904.1"/>
    <property type="molecule type" value="Genomic_DNA"/>
</dbReference>
<gene>
    <name evidence="2" type="ORF">SAMN05660226_04158</name>
</gene>
<keyword evidence="3" id="KW-1185">Reference proteome</keyword>
<dbReference type="GO" id="GO:0016887">
    <property type="term" value="F:ATP hydrolysis activity"/>
    <property type="evidence" value="ECO:0007669"/>
    <property type="project" value="InterPro"/>
</dbReference>
<dbReference type="OrthoDB" id="9809324at2"/>
<dbReference type="PANTHER" id="PTHR40396:SF1">
    <property type="entry name" value="ATPASE AAA-TYPE CORE DOMAIN-CONTAINING PROTEIN"/>
    <property type="match status" value="1"/>
</dbReference>
<dbReference type="AlphaFoldDB" id="A0A1T5FS25"/>
<organism evidence="2 3">
    <name type="scientific">Parapedobacter luteus</name>
    <dbReference type="NCBI Taxonomy" id="623280"/>
    <lineage>
        <taxon>Bacteria</taxon>
        <taxon>Pseudomonadati</taxon>
        <taxon>Bacteroidota</taxon>
        <taxon>Sphingobacteriia</taxon>
        <taxon>Sphingobacteriales</taxon>
        <taxon>Sphingobacteriaceae</taxon>
        <taxon>Parapedobacter</taxon>
    </lineage>
</organism>
<dbReference type="InterPro" id="IPR003959">
    <property type="entry name" value="ATPase_AAA_core"/>
</dbReference>
<feature type="domain" description="ATPase AAA-type core" evidence="1">
    <location>
        <begin position="69"/>
        <end position="384"/>
    </location>
</feature>
<dbReference type="Proteomes" id="UP000190541">
    <property type="component" value="Unassembled WGS sequence"/>
</dbReference>
<accession>A0A1T5FS25</accession>
<name>A0A1T5FS25_9SPHI</name>
<dbReference type="SUPFAM" id="SSF52540">
    <property type="entry name" value="P-loop containing nucleoside triphosphate hydrolases"/>
    <property type="match status" value="1"/>
</dbReference>
<reference evidence="2 3" key="1">
    <citation type="submission" date="2017-02" db="EMBL/GenBank/DDBJ databases">
        <authorList>
            <person name="Peterson S.W."/>
        </authorList>
    </citation>
    <scope>NUCLEOTIDE SEQUENCE [LARGE SCALE GENOMIC DNA]</scope>
    <source>
        <strain evidence="2 3">DSM 22899</strain>
    </source>
</reference>
<evidence type="ECO:0000313" key="3">
    <source>
        <dbReference type="Proteomes" id="UP000190541"/>
    </source>
</evidence>
<dbReference type="InterPro" id="IPR027417">
    <property type="entry name" value="P-loop_NTPase"/>
</dbReference>
<proteinExistence type="predicted"/>
<protein>
    <recommendedName>
        <fullName evidence="1">ATPase AAA-type core domain-containing protein</fullName>
    </recommendedName>
</protein>
<sequence length="457" mass="52466">MQITILFPIFIFIFYLCMYKDEDMLISFAVTNFRSIKERMALDMVKTGLKGLDSNFFGAPTNKRLLKSAVIYGPNASGKSGFLYAFRALDYLVNRSSGFKPEEGLAPYEPHRLDKSCIDAPITLEISFASEDIRYDYTVSYNKKRIELEELYYYPHSSRTLLFTRKAEQETKFGDYYRGPKKVLDRLLGPNQLLLSKAAENNVEMLLPAYQFFANELTVYPFMADRHESSVARLYARRLAEDGQSTFSKRFNALICALDTGIQQVTAEEVDWSKYEFPGSISEEVKKQIQDEYKYDIKTRHPVFHDGKEVGFEKFDVEIESTGTRSLFVIGGIVLDALEEGKLLIVDEFEKNLHPVITEYLIKLFHNDITNPKNAQLVFATHDVTQLSNDNFRRDQIWFTQKDEYGATELFRASDIGGIRLNTPLDKWYVSGRFGATPVIDDSDFLIAMQEGDSEEG</sequence>
<dbReference type="PANTHER" id="PTHR40396">
    <property type="entry name" value="ATPASE-LIKE PROTEIN"/>
    <property type="match status" value="1"/>
</dbReference>
<evidence type="ECO:0000313" key="2">
    <source>
        <dbReference type="EMBL" id="SKB98904.1"/>
    </source>
</evidence>
<evidence type="ECO:0000259" key="1">
    <source>
        <dbReference type="Pfam" id="PF13304"/>
    </source>
</evidence>
<dbReference type="STRING" id="623280.SAMN05660226_04158"/>